<dbReference type="InterPro" id="IPR020103">
    <property type="entry name" value="PsdUridine_synth_cat_dom_sf"/>
</dbReference>
<keyword evidence="6" id="KW-0456">Lyase</keyword>
<comment type="caution">
    <text evidence="6">The sequence shown here is derived from an EMBL/GenBank/DDBJ whole genome shotgun (WGS) entry which is preliminary data.</text>
</comment>
<dbReference type="Proteomes" id="UP000029221">
    <property type="component" value="Unassembled WGS sequence"/>
</dbReference>
<accession>A0A090Q444</accession>
<dbReference type="Pfam" id="PF00849">
    <property type="entry name" value="PseudoU_synth_2"/>
    <property type="match status" value="1"/>
</dbReference>
<feature type="region of interest" description="Disordered" evidence="4">
    <location>
        <begin position="1"/>
        <end position="61"/>
    </location>
</feature>
<dbReference type="GO" id="GO:0120159">
    <property type="term" value="F:rRNA pseudouridine synthase activity"/>
    <property type="evidence" value="ECO:0007669"/>
    <property type="project" value="UniProtKB-ARBA"/>
</dbReference>
<dbReference type="PANTHER" id="PTHR47683:SF2">
    <property type="entry name" value="RNA-BINDING S4 DOMAIN-CONTAINING PROTEIN"/>
    <property type="match status" value="1"/>
</dbReference>
<dbReference type="SUPFAM" id="SSF55120">
    <property type="entry name" value="Pseudouridine synthase"/>
    <property type="match status" value="1"/>
</dbReference>
<keyword evidence="7" id="KW-1185">Reference proteome</keyword>
<evidence type="ECO:0000256" key="4">
    <source>
        <dbReference type="SAM" id="MobiDB-lite"/>
    </source>
</evidence>
<dbReference type="PANTHER" id="PTHR47683">
    <property type="entry name" value="PSEUDOURIDINE SYNTHASE FAMILY PROTEIN-RELATED"/>
    <property type="match status" value="1"/>
</dbReference>
<keyword evidence="3" id="KW-0694">RNA-binding</keyword>
<feature type="compositionally biased region" description="Basic residues" evidence="4">
    <location>
        <begin position="41"/>
        <end position="51"/>
    </location>
</feature>
<dbReference type="STRING" id="319236.BST91_09750"/>
<dbReference type="SMART" id="SM00363">
    <property type="entry name" value="S4"/>
    <property type="match status" value="1"/>
</dbReference>
<dbReference type="Gene3D" id="3.10.290.10">
    <property type="entry name" value="RNA-binding S4 domain"/>
    <property type="match status" value="1"/>
</dbReference>
<evidence type="ECO:0000313" key="7">
    <source>
        <dbReference type="Proteomes" id="UP000029221"/>
    </source>
</evidence>
<dbReference type="PROSITE" id="PS50889">
    <property type="entry name" value="S4"/>
    <property type="match status" value="1"/>
</dbReference>
<dbReference type="AlphaFoldDB" id="A0A090Q444"/>
<dbReference type="InterPro" id="IPR002942">
    <property type="entry name" value="S4_RNA-bd"/>
</dbReference>
<organism evidence="6 7">
    <name type="scientific">Nonlabens tegetincola</name>
    <dbReference type="NCBI Taxonomy" id="323273"/>
    <lineage>
        <taxon>Bacteria</taxon>
        <taxon>Pseudomonadati</taxon>
        <taxon>Bacteroidota</taxon>
        <taxon>Flavobacteriia</taxon>
        <taxon>Flavobacteriales</taxon>
        <taxon>Flavobacteriaceae</taxon>
        <taxon>Nonlabens</taxon>
    </lineage>
</organism>
<protein>
    <submittedName>
        <fullName evidence="6">Ribosomal large subunit pseudouridine synthase B</fullName>
        <ecNumber evidence="6">4.2.1.70</ecNumber>
    </submittedName>
</protein>
<dbReference type="InterPro" id="IPR050343">
    <property type="entry name" value="RsuA_PseudoU_synthase"/>
</dbReference>
<dbReference type="SUPFAM" id="SSF55174">
    <property type="entry name" value="Alpha-L RNA-binding motif"/>
    <property type="match status" value="1"/>
</dbReference>
<evidence type="ECO:0000256" key="3">
    <source>
        <dbReference type="PROSITE-ProRule" id="PRU00182"/>
    </source>
</evidence>
<dbReference type="InterPro" id="IPR006145">
    <property type="entry name" value="PsdUridine_synth_RsuA/RluA"/>
</dbReference>
<sequence>MNKGKGGRKGPANSNSKSKSTRNTRGGKNQIIGTSRTGKPVTKKQYIKRKKNESSSTSDDTKGIRLNKYIANSGICSRREADVFIAAGSVFVNDKPVTEMGYRVQPDDHVKFDGQSITPRRNEYYLLNKPKGFITANKGDKASKTVDDLMRNASGYHLHHVGKLNRTGLGLMIFTTDIKMANKLNNPNLKLKRLYQVTLERSLKHADLLKIREGLIIDGQEIHVNDINYIENGRSNEIGIELSINKESIVKEIFESLDYSVSSMDVVMIHGLTKKDLPRGHYRKLTQQEVINLQMLS</sequence>
<dbReference type="InterPro" id="IPR042092">
    <property type="entry name" value="PsdUridine_s_RsuA/RluB/E/F_cat"/>
</dbReference>
<dbReference type="EMBL" id="BBML01000007">
    <property type="protein sequence ID" value="GAK97780.1"/>
    <property type="molecule type" value="Genomic_DNA"/>
</dbReference>
<dbReference type="Pfam" id="PF01479">
    <property type="entry name" value="S4"/>
    <property type="match status" value="1"/>
</dbReference>
<evidence type="ECO:0000256" key="1">
    <source>
        <dbReference type="ARBA" id="ARBA00008348"/>
    </source>
</evidence>
<dbReference type="GO" id="GO:0003723">
    <property type="term" value="F:RNA binding"/>
    <property type="evidence" value="ECO:0007669"/>
    <property type="project" value="UniProtKB-KW"/>
</dbReference>
<dbReference type="Gene3D" id="3.30.70.1560">
    <property type="entry name" value="Alpha-L RNA-binding motif"/>
    <property type="match status" value="1"/>
</dbReference>
<reference evidence="6" key="1">
    <citation type="journal article" date="2014" name="Genome Announc.">
        <title>Draft Genome Sequences of Marine Flavobacterium Nonlabens Strains NR17, NR24, NR27, NR32, NR33, and Ara13.</title>
        <authorList>
            <person name="Nakanishi M."/>
            <person name="Meirelles P."/>
            <person name="Suzuki R."/>
            <person name="Takatani N."/>
            <person name="Mino S."/>
            <person name="Suda W."/>
            <person name="Oshima K."/>
            <person name="Hattori M."/>
            <person name="Ohkuma M."/>
            <person name="Hosokawa M."/>
            <person name="Miyashita K."/>
            <person name="Thompson F.L."/>
            <person name="Niwa A."/>
            <person name="Sawabe T."/>
            <person name="Sawabe T."/>
        </authorList>
    </citation>
    <scope>NUCLEOTIDE SEQUENCE [LARGE SCALE GENOMIC DNA]</scope>
    <source>
        <strain evidence="6">JCM 19294</strain>
    </source>
</reference>
<proteinExistence type="inferred from homology"/>
<evidence type="ECO:0000256" key="2">
    <source>
        <dbReference type="ARBA" id="ARBA00023235"/>
    </source>
</evidence>
<dbReference type="GO" id="GO:0004730">
    <property type="term" value="F:pseudouridylate synthase activity"/>
    <property type="evidence" value="ECO:0007669"/>
    <property type="project" value="UniProtKB-EC"/>
</dbReference>
<dbReference type="CDD" id="cd00165">
    <property type="entry name" value="S4"/>
    <property type="match status" value="1"/>
</dbReference>
<feature type="compositionally biased region" description="Low complexity" evidence="4">
    <location>
        <begin position="13"/>
        <end position="24"/>
    </location>
</feature>
<dbReference type="eggNOG" id="COG1187">
    <property type="taxonomic scope" value="Bacteria"/>
</dbReference>
<evidence type="ECO:0000313" key="6">
    <source>
        <dbReference type="EMBL" id="GAK97780.1"/>
    </source>
</evidence>
<comment type="similarity">
    <text evidence="1">Belongs to the pseudouridine synthase RsuA family.</text>
</comment>
<dbReference type="InterPro" id="IPR020094">
    <property type="entry name" value="TruA/RsuA/RluB/E/F_N"/>
</dbReference>
<dbReference type="InterPro" id="IPR036986">
    <property type="entry name" value="S4_RNA-bd_sf"/>
</dbReference>
<name>A0A090Q444_9FLAO</name>
<dbReference type="FunFam" id="3.10.290.10:FF:000003">
    <property type="entry name" value="Pseudouridine synthase"/>
    <property type="match status" value="1"/>
</dbReference>
<evidence type="ECO:0000259" key="5">
    <source>
        <dbReference type="SMART" id="SM00363"/>
    </source>
</evidence>
<dbReference type="RefSeq" id="WP_042279603.1">
    <property type="nucleotide sequence ID" value="NZ_BBML01000007.1"/>
</dbReference>
<dbReference type="Gene3D" id="3.30.70.580">
    <property type="entry name" value="Pseudouridine synthase I, catalytic domain, N-terminal subdomain"/>
    <property type="match status" value="1"/>
</dbReference>
<dbReference type="GO" id="GO:0000455">
    <property type="term" value="P:enzyme-directed rRNA pseudouridine synthesis"/>
    <property type="evidence" value="ECO:0007669"/>
    <property type="project" value="UniProtKB-ARBA"/>
</dbReference>
<feature type="domain" description="RNA-binding S4" evidence="5">
    <location>
        <begin position="64"/>
        <end position="123"/>
    </location>
</feature>
<keyword evidence="2" id="KW-0413">Isomerase</keyword>
<gene>
    <name evidence="6" type="ORF">JCM19294_319</name>
</gene>
<dbReference type="EC" id="4.2.1.70" evidence="6"/>